<dbReference type="GO" id="GO:0005634">
    <property type="term" value="C:nucleus"/>
    <property type="evidence" value="ECO:0007669"/>
    <property type="project" value="TreeGrafter"/>
</dbReference>
<dbReference type="Pfam" id="PF14736">
    <property type="entry name" value="N_Asn_amidohyd"/>
    <property type="match status" value="1"/>
</dbReference>
<organism evidence="1">
    <name type="scientific">Mucochytrium quahogii</name>
    <dbReference type="NCBI Taxonomy" id="96639"/>
    <lineage>
        <taxon>Eukaryota</taxon>
        <taxon>Sar</taxon>
        <taxon>Stramenopiles</taxon>
        <taxon>Bigyra</taxon>
        <taxon>Labyrinthulomycetes</taxon>
        <taxon>Thraustochytrida</taxon>
        <taxon>Thraustochytriidae</taxon>
        <taxon>Mucochytrium</taxon>
    </lineage>
</organism>
<accession>A0A7S2RTG6</accession>
<sequence>MIDNIGVRGIDLISEMYEQQAIHVEEFFETAAVDVPDDKRAVHLVREEYAVIDIEKTKFEVIGTSGLDFSVAVFLVASFTNRIGLVHFARDKMVTHGMGSLISVLLENYEADSDGVAAGAGARRRVGPVIEAHIVGGFQDPGNVCEGIVRQVLDVMMGSEARFVIKLGCTGLLNDSSHNGNEEDMNGPRCALFTSFCMDFKRNNGGNLNTKLSPVGTFEDRGPGLTLRQTRLFNIPDESTVLPTTTVTDENNFLWNAFCTDSDRFMIEPFVFDVLDRQSLGILLHLTHANTDELIEFISEPKVSHHNFQVFIQDLAQVFRFLLKQPSPEQIFKKRPLYFSIGKGGKKWVVQPYSRIVAPLVLPENQEKAEKEMPTHVHRTIYQ</sequence>
<protein>
    <submittedName>
        <fullName evidence="1">Uncharacterized protein</fullName>
    </submittedName>
</protein>
<dbReference type="GO" id="GO:0008418">
    <property type="term" value="F:protein-N-terminal asparagine amidohydrolase activity"/>
    <property type="evidence" value="ECO:0007669"/>
    <property type="project" value="InterPro"/>
</dbReference>
<evidence type="ECO:0000313" key="1">
    <source>
        <dbReference type="EMBL" id="CAD9680188.1"/>
    </source>
</evidence>
<dbReference type="InterPro" id="IPR026750">
    <property type="entry name" value="NTAN1"/>
</dbReference>
<dbReference type="GO" id="GO:0006511">
    <property type="term" value="P:ubiquitin-dependent protein catabolic process"/>
    <property type="evidence" value="ECO:0007669"/>
    <property type="project" value="TreeGrafter"/>
</dbReference>
<proteinExistence type="predicted"/>
<reference evidence="1" key="1">
    <citation type="submission" date="2021-01" db="EMBL/GenBank/DDBJ databases">
        <authorList>
            <person name="Corre E."/>
            <person name="Pelletier E."/>
            <person name="Niang G."/>
            <person name="Scheremetjew M."/>
            <person name="Finn R."/>
            <person name="Kale V."/>
            <person name="Holt S."/>
            <person name="Cochrane G."/>
            <person name="Meng A."/>
            <person name="Brown T."/>
            <person name="Cohen L."/>
        </authorList>
    </citation>
    <scope>NUCLEOTIDE SEQUENCE</scope>
    <source>
        <strain evidence="1">NY070348D</strain>
    </source>
</reference>
<name>A0A7S2RTG6_9STRA</name>
<gene>
    <name evidence="1" type="ORF">QSP1433_LOCUS6828</name>
</gene>
<dbReference type="PANTHER" id="PTHR12498:SF0">
    <property type="entry name" value="PROTEIN N-TERMINAL ASPARAGINE AMIDOHYDROLASE"/>
    <property type="match status" value="1"/>
</dbReference>
<dbReference type="AlphaFoldDB" id="A0A7S2RTG6"/>
<dbReference type="PANTHER" id="PTHR12498">
    <property type="entry name" value="N-TERMINAL ASPARAGINE AMIDOHYDROLASE"/>
    <property type="match status" value="1"/>
</dbReference>
<dbReference type="EMBL" id="HBHK01010884">
    <property type="protein sequence ID" value="CAD9680188.1"/>
    <property type="molecule type" value="Transcribed_RNA"/>
</dbReference>